<reference evidence="2 3" key="1">
    <citation type="submission" date="2016-02" db="EMBL/GenBank/DDBJ databases">
        <title>Genome sequence of Halalkalicoccus paucihalophilus DSM 24557.</title>
        <authorList>
            <person name="Poehlein A."/>
            <person name="Daniel R."/>
        </authorList>
    </citation>
    <scope>NUCLEOTIDE SEQUENCE [LARGE SCALE GENOMIC DNA]</scope>
    <source>
        <strain evidence="2 3">DSM 24557</strain>
    </source>
</reference>
<dbReference type="OrthoDB" id="386305at2157"/>
<dbReference type="Proteomes" id="UP000075321">
    <property type="component" value="Unassembled WGS sequence"/>
</dbReference>
<name>A0A151A7X7_9EURY</name>
<dbReference type="AlphaFoldDB" id="A0A151A7X7"/>
<dbReference type="RefSeq" id="WP_157078557.1">
    <property type="nucleotide sequence ID" value="NZ_LTAZ01000017.1"/>
</dbReference>
<accession>A0A151A7X7</accession>
<dbReference type="PATRIC" id="fig|1008153.3.peg.4122"/>
<proteinExistence type="predicted"/>
<gene>
    <name evidence="2" type="ORF">HAPAU_38600</name>
</gene>
<feature type="region of interest" description="Disordered" evidence="1">
    <location>
        <begin position="14"/>
        <end position="49"/>
    </location>
</feature>
<evidence type="ECO:0000313" key="3">
    <source>
        <dbReference type="Proteomes" id="UP000075321"/>
    </source>
</evidence>
<evidence type="ECO:0000256" key="1">
    <source>
        <dbReference type="SAM" id="MobiDB-lite"/>
    </source>
</evidence>
<keyword evidence="3" id="KW-1185">Reference proteome</keyword>
<protein>
    <submittedName>
        <fullName evidence="2">Uncharacterized protein</fullName>
    </submittedName>
</protein>
<evidence type="ECO:0000313" key="2">
    <source>
        <dbReference type="EMBL" id="KYH23781.1"/>
    </source>
</evidence>
<sequence length="49" mass="5664">MTKSGVAQMFVAERYHQLQEDQEEQEVSTVDKTDAEEEDSPASDLNYRK</sequence>
<comment type="caution">
    <text evidence="2">The sequence shown here is derived from an EMBL/GenBank/DDBJ whole genome shotgun (WGS) entry which is preliminary data.</text>
</comment>
<dbReference type="EMBL" id="LTAZ01000017">
    <property type="protein sequence ID" value="KYH23781.1"/>
    <property type="molecule type" value="Genomic_DNA"/>
</dbReference>
<organism evidence="2 3">
    <name type="scientific">Halalkalicoccus paucihalophilus</name>
    <dbReference type="NCBI Taxonomy" id="1008153"/>
    <lineage>
        <taxon>Archaea</taxon>
        <taxon>Methanobacteriati</taxon>
        <taxon>Methanobacteriota</taxon>
        <taxon>Stenosarchaea group</taxon>
        <taxon>Halobacteria</taxon>
        <taxon>Halobacteriales</taxon>
        <taxon>Halococcaceae</taxon>
        <taxon>Halalkalicoccus</taxon>
    </lineage>
</organism>